<dbReference type="Pfam" id="PF03747">
    <property type="entry name" value="ADP_ribosyl_GH"/>
    <property type="match status" value="1"/>
</dbReference>
<proteinExistence type="predicted"/>
<feature type="domain" description="SseB protein N-terminal" evidence="2">
    <location>
        <begin position="196"/>
        <end position="300"/>
    </location>
</feature>
<dbReference type="Gene3D" id="1.10.4080.10">
    <property type="entry name" value="ADP-ribosylation/Crystallin J1"/>
    <property type="match status" value="1"/>
</dbReference>
<sequence>MKEMGQKEFSEKLELAKGLEESILRFSDERNQENLNKIFASIEELINNGGGLLLAADPAGEKDGQQQINLKFLTTEEGKSYAAAFTNVEEQKAGNEGQQSSAVLLPVAELLQIAANHPHSDGVVINPFSNSFILLKEAIVALQNKMRTQNVEERLKGSAGIFQAVAAYHEEQKKLPEGEAMPEDKKRAGIERVLQGFLQAMELNAQLLVAIVSTEKKEGEIADGQVLLNHLTTQDGRDAIAVFTSGEQIEKNPAETAAIAMPVQDVLKAAIHISESGKMDGLIINPWSQSFFLSLDMVKWLLDAKMRGEERAKENEEKRAMTQGLSETMLYSALIGGSLGIAKEKNALGEAPYREQAFSYRPAMGSVLLAEFHSLNTERKLSFPDMQEKFYDWKSKGVYALEGQGQDAVETMDASIMRFATGKGPKDCGVDAEDDSFLSRMLPFAMMLCRRLHQFSDMDRAMLHDAVRLTNNNPKAMLMGELYATMLRNLVLHLGGESLEEQLQAAANYVALFYEEEEAENEEEKRLNEEAKEQHREDVKDYDALVASFDILKPFLDLKSLEGKKAEELSGKESCEDTLLLATWVLLNSKSYQEAVESALSVKGSKNLPVVVSTLAAAYYGLSEIPKDWVNALAGKEEVREIAIEWQMRWLD</sequence>
<dbReference type="GO" id="GO:0016787">
    <property type="term" value="F:hydrolase activity"/>
    <property type="evidence" value="ECO:0007669"/>
    <property type="project" value="UniProtKB-KW"/>
</dbReference>
<dbReference type="SUPFAM" id="SSF101478">
    <property type="entry name" value="ADP-ribosylglycohydrolase"/>
    <property type="match status" value="1"/>
</dbReference>
<evidence type="ECO:0000313" key="3">
    <source>
        <dbReference type="EMBL" id="MBB6040299.1"/>
    </source>
</evidence>
<dbReference type="EMBL" id="JACHHH010000001">
    <property type="protein sequence ID" value="MBB6040299.1"/>
    <property type="molecule type" value="Genomic_DNA"/>
</dbReference>
<dbReference type="InterPro" id="IPR009839">
    <property type="entry name" value="SseB_N"/>
</dbReference>
<evidence type="ECO:0000259" key="2">
    <source>
        <dbReference type="Pfam" id="PF07179"/>
    </source>
</evidence>
<dbReference type="InterPro" id="IPR005502">
    <property type="entry name" value="Ribosyl_crysJ1"/>
</dbReference>
<dbReference type="AlphaFoldDB" id="A0A7W9SDR6"/>
<feature type="domain" description="SseB protein N-terminal" evidence="2">
    <location>
        <begin position="57"/>
        <end position="139"/>
    </location>
</feature>
<dbReference type="RefSeq" id="WP_243155798.1">
    <property type="nucleotide sequence ID" value="NZ_JACHHH010000001.1"/>
</dbReference>
<dbReference type="GeneID" id="85013830"/>
<dbReference type="Pfam" id="PF07179">
    <property type="entry name" value="SseB"/>
    <property type="match status" value="2"/>
</dbReference>
<feature type="coiled-coil region" evidence="1">
    <location>
        <begin position="514"/>
        <end position="541"/>
    </location>
</feature>
<reference evidence="3 4" key="1">
    <citation type="submission" date="2020-08" db="EMBL/GenBank/DDBJ databases">
        <title>Genomic Encyclopedia of Type Strains, Phase IV (KMG-IV): sequencing the most valuable type-strain genomes for metagenomic binning, comparative biology and taxonomic classification.</title>
        <authorList>
            <person name="Goeker M."/>
        </authorList>
    </citation>
    <scope>NUCLEOTIDE SEQUENCE [LARGE SCALE GENOMIC DNA]</scope>
    <source>
        <strain evidence="3 4">DSM 17245</strain>
    </source>
</reference>
<evidence type="ECO:0000313" key="4">
    <source>
        <dbReference type="Proteomes" id="UP000522163"/>
    </source>
</evidence>
<gene>
    <name evidence="3" type="ORF">HNQ46_000260</name>
</gene>
<dbReference type="InterPro" id="IPR036705">
    <property type="entry name" value="Ribosyl_crysJ1_sf"/>
</dbReference>
<keyword evidence="3" id="KW-0378">Hydrolase</keyword>
<dbReference type="Proteomes" id="UP000522163">
    <property type="component" value="Unassembled WGS sequence"/>
</dbReference>
<comment type="caution">
    <text evidence="3">The sequence shown here is derived from an EMBL/GenBank/DDBJ whole genome shotgun (WGS) entry which is preliminary data.</text>
</comment>
<protein>
    <submittedName>
        <fullName evidence="3">ADP-ribosylglycohydrolase</fullName>
    </submittedName>
</protein>
<evidence type="ECO:0000256" key="1">
    <source>
        <dbReference type="SAM" id="Coils"/>
    </source>
</evidence>
<keyword evidence="1" id="KW-0175">Coiled coil</keyword>
<accession>A0A7W9SDR6</accession>
<name>A0A7W9SDR6_9FIRM</name>
<organism evidence="3 4">
    <name type="scientific">Oribacterium sinus</name>
    <dbReference type="NCBI Taxonomy" id="237576"/>
    <lineage>
        <taxon>Bacteria</taxon>
        <taxon>Bacillati</taxon>
        <taxon>Bacillota</taxon>
        <taxon>Clostridia</taxon>
        <taxon>Lachnospirales</taxon>
        <taxon>Lachnospiraceae</taxon>
        <taxon>Oribacterium</taxon>
    </lineage>
</organism>